<evidence type="ECO:0000256" key="5">
    <source>
        <dbReference type="ARBA" id="ARBA00022801"/>
    </source>
</evidence>
<dbReference type="AlphaFoldDB" id="A0A0M0L6U7"/>
<protein>
    <recommendedName>
        <fullName evidence="9">inosine/xanthosine triphosphatase</fullName>
        <ecNumber evidence="9">3.6.1.73</ecNumber>
    </recommendedName>
</protein>
<comment type="caution">
    <text evidence="13">The sequence shown here is derived from an EMBL/GenBank/DDBJ whole genome shotgun (WGS) entry which is preliminary data.</text>
</comment>
<comment type="catalytic activity">
    <reaction evidence="10">
        <text>ITP + H2O = IDP + phosphate + H(+)</text>
        <dbReference type="Rhea" id="RHEA:28330"/>
        <dbReference type="ChEBI" id="CHEBI:15377"/>
        <dbReference type="ChEBI" id="CHEBI:15378"/>
        <dbReference type="ChEBI" id="CHEBI:43474"/>
        <dbReference type="ChEBI" id="CHEBI:58280"/>
        <dbReference type="ChEBI" id="CHEBI:61402"/>
        <dbReference type="EC" id="3.6.1.73"/>
    </reaction>
</comment>
<comment type="cofactor">
    <cofactor evidence="1">
        <name>Mn(2+)</name>
        <dbReference type="ChEBI" id="CHEBI:29035"/>
    </cofactor>
</comment>
<keyword evidence="7" id="KW-0546">Nucleotide metabolism</keyword>
<dbReference type="GO" id="GO:0009117">
    <property type="term" value="P:nucleotide metabolic process"/>
    <property type="evidence" value="ECO:0007669"/>
    <property type="project" value="UniProtKB-KW"/>
</dbReference>
<keyword evidence="14" id="KW-1185">Reference proteome</keyword>
<evidence type="ECO:0000256" key="6">
    <source>
        <dbReference type="ARBA" id="ARBA00022842"/>
    </source>
</evidence>
<keyword evidence="3" id="KW-0479">Metal-binding</keyword>
<gene>
    <name evidence="13" type="primary">yjjX</name>
    <name evidence="13" type="ORF">AMD01_07715</name>
</gene>
<dbReference type="EMBL" id="LILC01000011">
    <property type="protein sequence ID" value="KOO46801.1"/>
    <property type="molecule type" value="Genomic_DNA"/>
</dbReference>
<dbReference type="NCBIfam" id="NF002850">
    <property type="entry name" value="PRK03114.1"/>
    <property type="match status" value="1"/>
</dbReference>
<dbReference type="PANTHER" id="PTHR34699">
    <property type="match status" value="1"/>
</dbReference>
<feature type="domain" description="Non-canonical purine NTP phosphatase/PRRC1" evidence="12">
    <location>
        <begin position="6"/>
        <end position="158"/>
    </location>
</feature>
<evidence type="ECO:0000256" key="3">
    <source>
        <dbReference type="ARBA" id="ARBA00022723"/>
    </source>
</evidence>
<dbReference type="PANTHER" id="PTHR34699:SF2">
    <property type="entry name" value="NON-CANONICAL PURINE NTP PHOSPHATASE_PRRC1 DOMAIN-CONTAINING PROTEIN"/>
    <property type="match status" value="1"/>
</dbReference>
<keyword evidence="8" id="KW-0464">Manganese</keyword>
<dbReference type="SUPFAM" id="SSF52972">
    <property type="entry name" value="ITPase-like"/>
    <property type="match status" value="1"/>
</dbReference>
<comment type="catalytic activity">
    <reaction evidence="11">
        <text>XTP + H2O = XDP + phosphate + H(+)</text>
        <dbReference type="Rhea" id="RHEA:28406"/>
        <dbReference type="ChEBI" id="CHEBI:15377"/>
        <dbReference type="ChEBI" id="CHEBI:15378"/>
        <dbReference type="ChEBI" id="CHEBI:43474"/>
        <dbReference type="ChEBI" id="CHEBI:59884"/>
        <dbReference type="ChEBI" id="CHEBI:61314"/>
        <dbReference type="EC" id="3.6.1.73"/>
    </reaction>
</comment>
<sequence length="171" mass="18357">MKIAIGTKNPAKVEAVQTALGSWEDCSFSALSVPSEVSPQPFTDEETIQGAINRATNALEKAKAEIGIGLEGGVLETDYGMFLCNWGALVTKGNAPLIAGGARILLPHEFAVKVRGGMELGHVMDELLHTNDLSKREGAIGVFTNNWIGRKEMFVHIVKLLAGQYDYGQGE</sequence>
<dbReference type="GO" id="GO:0000166">
    <property type="term" value="F:nucleotide binding"/>
    <property type="evidence" value="ECO:0007669"/>
    <property type="project" value="UniProtKB-KW"/>
</dbReference>
<dbReference type="Proteomes" id="UP000037558">
    <property type="component" value="Unassembled WGS sequence"/>
</dbReference>
<dbReference type="OrthoDB" id="164951at2"/>
<evidence type="ECO:0000256" key="9">
    <source>
        <dbReference type="ARBA" id="ARBA00038901"/>
    </source>
</evidence>
<dbReference type="STRING" id="284581.AMD01_07715"/>
<dbReference type="InterPro" id="IPR026533">
    <property type="entry name" value="NTPase/PRRC1"/>
</dbReference>
<evidence type="ECO:0000313" key="14">
    <source>
        <dbReference type="Proteomes" id="UP000037558"/>
    </source>
</evidence>
<dbReference type="EC" id="3.6.1.73" evidence="9"/>
<keyword evidence="6" id="KW-0460">Magnesium</keyword>
<evidence type="ECO:0000256" key="8">
    <source>
        <dbReference type="ARBA" id="ARBA00023211"/>
    </source>
</evidence>
<evidence type="ECO:0000259" key="12">
    <source>
        <dbReference type="Pfam" id="PF01931"/>
    </source>
</evidence>
<keyword evidence="5" id="KW-0378">Hydrolase</keyword>
<comment type="cofactor">
    <cofactor evidence="2">
        <name>Mg(2+)</name>
        <dbReference type="ChEBI" id="CHEBI:18420"/>
    </cofactor>
</comment>
<evidence type="ECO:0000256" key="4">
    <source>
        <dbReference type="ARBA" id="ARBA00022741"/>
    </source>
</evidence>
<evidence type="ECO:0000256" key="2">
    <source>
        <dbReference type="ARBA" id="ARBA00001946"/>
    </source>
</evidence>
<dbReference type="PATRIC" id="fig|284581.3.peg.3593"/>
<dbReference type="InterPro" id="IPR029001">
    <property type="entry name" value="ITPase-like_fam"/>
</dbReference>
<dbReference type="GO" id="GO:0103023">
    <property type="term" value="F:ITPase activity"/>
    <property type="evidence" value="ECO:0007669"/>
    <property type="project" value="UniProtKB-EC"/>
</dbReference>
<evidence type="ECO:0000256" key="10">
    <source>
        <dbReference type="ARBA" id="ARBA00048174"/>
    </source>
</evidence>
<dbReference type="RefSeq" id="WP_053400809.1">
    <property type="nucleotide sequence ID" value="NZ_JAUKEN010000001.1"/>
</dbReference>
<dbReference type="Pfam" id="PF01931">
    <property type="entry name" value="NTPase_I-T"/>
    <property type="match status" value="1"/>
</dbReference>
<reference evidence="14" key="1">
    <citation type="submission" date="2015-08" db="EMBL/GenBank/DDBJ databases">
        <title>Fjat-14210 dsm16467.</title>
        <authorList>
            <person name="Liu B."/>
            <person name="Wang J."/>
            <person name="Zhu Y."/>
            <person name="Liu G."/>
            <person name="Chen Q."/>
            <person name="Chen Z."/>
            <person name="Lan J."/>
            <person name="Che J."/>
            <person name="Ge C."/>
            <person name="Shi H."/>
            <person name="Pan Z."/>
            <person name="Liu X."/>
        </authorList>
    </citation>
    <scope>NUCLEOTIDE SEQUENCE [LARGE SCALE GENOMIC DNA]</scope>
    <source>
        <strain evidence="14">DSM 16467</strain>
    </source>
</reference>
<organism evidence="13 14">
    <name type="scientific">Priestia koreensis</name>
    <dbReference type="NCBI Taxonomy" id="284581"/>
    <lineage>
        <taxon>Bacteria</taxon>
        <taxon>Bacillati</taxon>
        <taxon>Bacillota</taxon>
        <taxon>Bacilli</taxon>
        <taxon>Bacillales</taxon>
        <taxon>Bacillaceae</taxon>
        <taxon>Priestia</taxon>
    </lineage>
</organism>
<dbReference type="GO" id="GO:0046872">
    <property type="term" value="F:metal ion binding"/>
    <property type="evidence" value="ECO:0007669"/>
    <property type="project" value="UniProtKB-KW"/>
</dbReference>
<accession>A0A0M0L6U7</accession>
<evidence type="ECO:0000256" key="1">
    <source>
        <dbReference type="ARBA" id="ARBA00001936"/>
    </source>
</evidence>
<evidence type="ECO:0000313" key="13">
    <source>
        <dbReference type="EMBL" id="KOO46801.1"/>
    </source>
</evidence>
<name>A0A0M0L6U7_9BACI</name>
<evidence type="ECO:0000256" key="11">
    <source>
        <dbReference type="ARBA" id="ARBA00048781"/>
    </source>
</evidence>
<evidence type="ECO:0000256" key="7">
    <source>
        <dbReference type="ARBA" id="ARBA00023080"/>
    </source>
</evidence>
<keyword evidence="4" id="KW-0547">Nucleotide-binding</keyword>
<proteinExistence type="predicted"/>
<dbReference type="InterPro" id="IPR050299">
    <property type="entry name" value="YjjX_NTPase"/>
</dbReference>
<dbReference type="Gene3D" id="3.90.950.10">
    <property type="match status" value="1"/>
</dbReference>